<dbReference type="InterPro" id="IPR011650">
    <property type="entry name" value="Peptidase_M20_dimer"/>
</dbReference>
<dbReference type="OrthoDB" id="9792335at2"/>
<dbReference type="Pfam" id="PF01546">
    <property type="entry name" value="Peptidase_M20"/>
    <property type="match status" value="1"/>
</dbReference>
<keyword evidence="9" id="KW-0378">Hydrolase</keyword>
<dbReference type="InterPro" id="IPR010182">
    <property type="entry name" value="ArgE/DapE"/>
</dbReference>
<accession>X0QNM5</accession>
<dbReference type="GO" id="GO:0009014">
    <property type="term" value="F:succinyl-diaminopimelate desuccinylase activity"/>
    <property type="evidence" value="ECO:0007669"/>
    <property type="project" value="UniProtKB-EC"/>
</dbReference>
<dbReference type="PATRIC" id="fig|1423734.3.peg.1294"/>
<reference evidence="16 17" key="1">
    <citation type="journal article" date="2015" name="Genome Announc.">
        <title>Expanding the biotechnology potential of lactobacilli through comparative genomics of 213 strains and associated genera.</title>
        <authorList>
            <person name="Sun Z."/>
            <person name="Harris H.M."/>
            <person name="McCann A."/>
            <person name="Guo C."/>
            <person name="Argimon S."/>
            <person name="Zhang W."/>
            <person name="Yang X."/>
            <person name="Jeffery I.B."/>
            <person name="Cooney J.C."/>
            <person name="Kagawa T.F."/>
            <person name="Liu W."/>
            <person name="Song Y."/>
            <person name="Salvetti E."/>
            <person name="Wrobel A."/>
            <person name="Rasinkangas P."/>
            <person name="Parkhill J."/>
            <person name="Rea M.C."/>
            <person name="O'Sullivan O."/>
            <person name="Ritari J."/>
            <person name="Douillard F.P."/>
            <person name="Paul Ross R."/>
            <person name="Yang R."/>
            <person name="Briner A.E."/>
            <person name="Felis G.E."/>
            <person name="de Vos W.M."/>
            <person name="Barrangou R."/>
            <person name="Klaenhammer T.R."/>
            <person name="Caufield P.W."/>
            <person name="Cui Y."/>
            <person name="Zhang H."/>
            <person name="O'Toole P.W."/>
        </authorList>
    </citation>
    <scope>NUCLEOTIDE SEQUENCE [LARGE SCALE GENOMIC DNA]</scope>
    <source>
        <strain evidence="16 17">DSM 18527</strain>
    </source>
</reference>
<evidence type="ECO:0000256" key="7">
    <source>
        <dbReference type="ARBA" id="ARBA00022605"/>
    </source>
</evidence>
<proteinExistence type="inferred from homology"/>
<dbReference type="Gene3D" id="3.30.70.360">
    <property type="match status" value="1"/>
</dbReference>
<keyword evidence="8" id="KW-0479">Metal-binding</keyword>
<evidence type="ECO:0000256" key="11">
    <source>
        <dbReference type="ARBA" id="ARBA00022915"/>
    </source>
</evidence>
<dbReference type="InterPro" id="IPR036264">
    <property type="entry name" value="Bact_exopeptidase_dim_dom"/>
</dbReference>
<comment type="similarity">
    <text evidence="4">Belongs to the peptidase M20A family.</text>
</comment>
<dbReference type="GO" id="GO:0046872">
    <property type="term" value="F:metal ion binding"/>
    <property type="evidence" value="ECO:0007669"/>
    <property type="project" value="UniProtKB-KW"/>
</dbReference>
<evidence type="ECO:0000256" key="1">
    <source>
        <dbReference type="ARBA" id="ARBA00001941"/>
    </source>
</evidence>
<gene>
    <name evidence="16" type="ORF">FC83_GL001281</name>
</gene>
<evidence type="ECO:0000256" key="12">
    <source>
        <dbReference type="ARBA" id="ARBA00023154"/>
    </source>
</evidence>
<evidence type="ECO:0000313" key="17">
    <source>
        <dbReference type="Proteomes" id="UP000051236"/>
    </source>
</evidence>
<dbReference type="AlphaFoldDB" id="X0QNM5"/>
<dbReference type="CDD" id="cd08659">
    <property type="entry name" value="M20_ArgE_DapE-like"/>
    <property type="match status" value="1"/>
</dbReference>
<evidence type="ECO:0000259" key="15">
    <source>
        <dbReference type="Pfam" id="PF07687"/>
    </source>
</evidence>
<dbReference type="EC" id="3.5.1.18" evidence="5"/>
<dbReference type="GO" id="GO:0019877">
    <property type="term" value="P:diaminopimelate biosynthetic process"/>
    <property type="evidence" value="ECO:0007669"/>
    <property type="project" value="UniProtKB-KW"/>
</dbReference>
<sequence>MSEENRIELLRKILKIASVNDKESQVANIIQDFLGDQPNITFKRVQYAPGRENLIIDVNAPTTQKRVLGFNGHMDVVDPGDTDLWTYPPFAAKITKSRIYGRGTSDMKAGVAAMVSALKELLAEDFTFNGGLRLLLTVGEEIDNFGARQLADLGYAKPLTALIVGEPTNHTMWYAHKGIIDFTATAYGKSAHGAMPQLGINAIDHLFDFYAQAKKMMAPILATTDPALGHTTFNVTLINGGNQINSIPQAARLRGNIRTVTAVSNQTIQATLQQAAAVTNKLPKHKIDLSIDSSIDAIASDAHSEIIEIAQAAARANDWPEVVTTGAPTTDASLFKSKCPNLPFVILGPGNNTAHQVDEYVTLEDFNKITAIYKNIIQQYLS</sequence>
<name>X0QNM5_9LACO</name>
<dbReference type="InterPro" id="IPR050072">
    <property type="entry name" value="Peptidase_M20A"/>
</dbReference>
<dbReference type="Gene3D" id="3.40.630.10">
    <property type="entry name" value="Zn peptidases"/>
    <property type="match status" value="1"/>
</dbReference>
<dbReference type="EMBL" id="AZGA01000016">
    <property type="protein sequence ID" value="KRM35153.1"/>
    <property type="molecule type" value="Genomic_DNA"/>
</dbReference>
<dbReference type="RefSeq" id="WP_035453185.1">
    <property type="nucleotide sequence ID" value="NZ_AZGA01000016.1"/>
</dbReference>
<dbReference type="GO" id="GO:0009089">
    <property type="term" value="P:lysine biosynthetic process via diaminopimelate"/>
    <property type="evidence" value="ECO:0007669"/>
    <property type="project" value="UniProtKB-UniPathway"/>
</dbReference>
<dbReference type="Pfam" id="PF07687">
    <property type="entry name" value="M20_dimer"/>
    <property type="match status" value="1"/>
</dbReference>
<evidence type="ECO:0000256" key="4">
    <source>
        <dbReference type="ARBA" id="ARBA00006247"/>
    </source>
</evidence>
<evidence type="ECO:0000256" key="14">
    <source>
        <dbReference type="ARBA" id="ARBA00051301"/>
    </source>
</evidence>
<comment type="pathway">
    <text evidence="3">Amino-acid biosynthesis; L-lysine biosynthesis via DAP pathway; LL-2,6-diaminopimelate from (S)-tetrahydrodipicolinate (succinylase route): step 3/3.</text>
</comment>
<evidence type="ECO:0000313" key="16">
    <source>
        <dbReference type="EMBL" id="KRM35153.1"/>
    </source>
</evidence>
<dbReference type="eggNOG" id="COG0624">
    <property type="taxonomic scope" value="Bacteria"/>
</dbReference>
<dbReference type="STRING" id="1423734.FC83_GL001281"/>
<dbReference type="NCBIfam" id="TIGR01910">
    <property type="entry name" value="DapE-ArgE"/>
    <property type="match status" value="1"/>
</dbReference>
<organism evidence="16 17">
    <name type="scientific">Agrilactobacillus composti DSM 18527 = JCM 14202</name>
    <dbReference type="NCBI Taxonomy" id="1423734"/>
    <lineage>
        <taxon>Bacteria</taxon>
        <taxon>Bacillati</taxon>
        <taxon>Bacillota</taxon>
        <taxon>Bacilli</taxon>
        <taxon>Lactobacillales</taxon>
        <taxon>Lactobacillaceae</taxon>
        <taxon>Agrilactobacillus</taxon>
    </lineage>
</organism>
<keyword evidence="11" id="KW-0220">Diaminopimelate biosynthesis</keyword>
<evidence type="ECO:0000256" key="13">
    <source>
        <dbReference type="ARBA" id="ARBA00023285"/>
    </source>
</evidence>
<evidence type="ECO:0000256" key="3">
    <source>
        <dbReference type="ARBA" id="ARBA00005130"/>
    </source>
</evidence>
<evidence type="ECO:0000256" key="6">
    <source>
        <dbReference type="ARBA" id="ARBA00016853"/>
    </source>
</evidence>
<keyword evidence="13" id="KW-0170">Cobalt</keyword>
<keyword evidence="17" id="KW-1185">Reference proteome</keyword>
<comment type="cofactor">
    <cofactor evidence="1">
        <name>Co(2+)</name>
        <dbReference type="ChEBI" id="CHEBI:48828"/>
    </cofactor>
</comment>
<evidence type="ECO:0000256" key="10">
    <source>
        <dbReference type="ARBA" id="ARBA00022833"/>
    </source>
</evidence>
<keyword evidence="7" id="KW-0028">Amino-acid biosynthesis</keyword>
<feature type="domain" description="Peptidase M20 dimerisation" evidence="15">
    <location>
        <begin position="174"/>
        <end position="277"/>
    </location>
</feature>
<comment type="cofactor">
    <cofactor evidence="2">
        <name>Zn(2+)</name>
        <dbReference type="ChEBI" id="CHEBI:29105"/>
    </cofactor>
</comment>
<evidence type="ECO:0000256" key="2">
    <source>
        <dbReference type="ARBA" id="ARBA00001947"/>
    </source>
</evidence>
<protein>
    <recommendedName>
        <fullName evidence="6">Probable succinyl-diaminopimelate desuccinylase</fullName>
        <ecNumber evidence="5">3.5.1.18</ecNumber>
    </recommendedName>
</protein>
<dbReference type="PROSITE" id="PS00758">
    <property type="entry name" value="ARGE_DAPE_CPG2_1"/>
    <property type="match status" value="1"/>
</dbReference>
<evidence type="ECO:0000256" key="5">
    <source>
        <dbReference type="ARBA" id="ARBA00011921"/>
    </source>
</evidence>
<keyword evidence="10" id="KW-0862">Zinc</keyword>
<keyword evidence="12" id="KW-0457">Lysine biosynthesis</keyword>
<dbReference type="UniPathway" id="UPA00034">
    <property type="reaction ID" value="UER00021"/>
</dbReference>
<dbReference type="NCBIfam" id="NF006365">
    <property type="entry name" value="PRK08588.1"/>
    <property type="match status" value="1"/>
</dbReference>
<evidence type="ECO:0000256" key="8">
    <source>
        <dbReference type="ARBA" id="ARBA00022723"/>
    </source>
</evidence>
<evidence type="ECO:0000256" key="9">
    <source>
        <dbReference type="ARBA" id="ARBA00022801"/>
    </source>
</evidence>
<dbReference type="Proteomes" id="UP000051236">
    <property type="component" value="Unassembled WGS sequence"/>
</dbReference>
<dbReference type="SUPFAM" id="SSF53187">
    <property type="entry name" value="Zn-dependent exopeptidases"/>
    <property type="match status" value="1"/>
</dbReference>
<dbReference type="PANTHER" id="PTHR43808">
    <property type="entry name" value="ACETYLORNITHINE DEACETYLASE"/>
    <property type="match status" value="1"/>
</dbReference>
<dbReference type="InterPro" id="IPR002933">
    <property type="entry name" value="Peptidase_M20"/>
</dbReference>
<comment type="catalytic activity">
    <reaction evidence="14">
        <text>N-succinyl-(2S,6S)-2,6-diaminopimelate + H2O = (2S,6S)-2,6-diaminopimelate + succinate</text>
        <dbReference type="Rhea" id="RHEA:22608"/>
        <dbReference type="ChEBI" id="CHEBI:15377"/>
        <dbReference type="ChEBI" id="CHEBI:30031"/>
        <dbReference type="ChEBI" id="CHEBI:57609"/>
        <dbReference type="ChEBI" id="CHEBI:58087"/>
        <dbReference type="EC" id="3.5.1.18"/>
    </reaction>
</comment>
<dbReference type="SUPFAM" id="SSF55031">
    <property type="entry name" value="Bacterial exopeptidase dimerisation domain"/>
    <property type="match status" value="1"/>
</dbReference>
<dbReference type="PANTHER" id="PTHR43808:SF8">
    <property type="entry name" value="PEPTIDASE M20 DIMERISATION DOMAIN-CONTAINING PROTEIN"/>
    <property type="match status" value="1"/>
</dbReference>
<dbReference type="InterPro" id="IPR001261">
    <property type="entry name" value="ArgE/DapE_CS"/>
</dbReference>
<comment type="caution">
    <text evidence="16">The sequence shown here is derived from an EMBL/GenBank/DDBJ whole genome shotgun (WGS) entry which is preliminary data.</text>
</comment>